<comment type="caution">
    <text evidence="1">The sequence shown here is derived from an EMBL/GenBank/DDBJ whole genome shotgun (WGS) entry which is preliminary data.</text>
</comment>
<dbReference type="InterPro" id="IPR002636">
    <property type="entry name" value="DUF29"/>
</dbReference>
<keyword evidence="2" id="KW-1185">Reference proteome</keyword>
<dbReference type="EMBL" id="WWCK01000005">
    <property type="protein sequence ID" value="MYM68571.1"/>
    <property type="molecule type" value="Genomic_DNA"/>
</dbReference>
<proteinExistence type="predicted"/>
<dbReference type="AlphaFoldDB" id="A0A7X4KBW3"/>
<evidence type="ECO:0000313" key="1">
    <source>
        <dbReference type="EMBL" id="MYM68571.1"/>
    </source>
</evidence>
<reference evidence="1 2" key="1">
    <citation type="submission" date="2019-12" db="EMBL/GenBank/DDBJ databases">
        <title>Novel species isolated from a subtropical stream in China.</title>
        <authorList>
            <person name="Lu H."/>
        </authorList>
    </citation>
    <scope>NUCLEOTIDE SEQUENCE [LARGE SCALE GENOMIC DNA]</scope>
    <source>
        <strain evidence="1 2">FT55W</strain>
    </source>
</reference>
<dbReference type="Gene3D" id="1.20.1220.20">
    <property type="entry name" value="Uncharcterised protein PF01724"/>
    <property type="match status" value="1"/>
</dbReference>
<dbReference type="PANTHER" id="PTHR34235">
    <property type="entry name" value="SLR1203 PROTEIN-RELATED"/>
    <property type="match status" value="1"/>
</dbReference>
<dbReference type="RefSeq" id="WP_161015117.1">
    <property type="nucleotide sequence ID" value="NZ_WWCK01000005.1"/>
</dbReference>
<gene>
    <name evidence="1" type="ORF">GTP45_17270</name>
</gene>
<dbReference type="Pfam" id="PF01724">
    <property type="entry name" value="DUF29"/>
    <property type="match status" value="1"/>
</dbReference>
<accession>A0A7X4KBW3</accession>
<organism evidence="1 2">
    <name type="scientific">Duganella rivi</name>
    <dbReference type="NCBI Taxonomy" id="2666083"/>
    <lineage>
        <taxon>Bacteria</taxon>
        <taxon>Pseudomonadati</taxon>
        <taxon>Pseudomonadota</taxon>
        <taxon>Betaproteobacteria</taxon>
        <taxon>Burkholderiales</taxon>
        <taxon>Oxalobacteraceae</taxon>
        <taxon>Telluria group</taxon>
        <taxon>Duganella</taxon>
    </lineage>
</organism>
<protein>
    <submittedName>
        <fullName evidence="1">DUF29 family protein</fullName>
    </submittedName>
</protein>
<evidence type="ECO:0000313" key="2">
    <source>
        <dbReference type="Proteomes" id="UP000450012"/>
    </source>
</evidence>
<dbReference type="Proteomes" id="UP000450012">
    <property type="component" value="Unassembled WGS sequence"/>
</dbReference>
<sequence length="156" mass="18121">MDNHINNRSEPDALIWSEQQIALLRAGKFDQLDLESVIAELEYQVQEDKDEVARRLRVLMTNLLKHEFRPQQRSRRWGSLILEHRYAIQDILEQMPSLRPQVDEYVALGYPKAVKAAARETRMPNAAFPQENPYTVDQILDQDFFPGENDNAVDSA</sequence>
<name>A0A7X4KBW3_9BURK</name>